<sequence>MNSNEQIIREMMDKVSDQLVENLKESITASVQKEIAANLSTALLEGEFYRRVNEDLQQGLKEIYQEVKAAKGGTKVVPQFETEIDPEELFNETSDQLDAVLRTTEKAAVDIIDIVENLQDMSTTVDRIVKGFESGGVTKEDREQLKSINNTLMNDLSQIMVTLSFQDLTGQRIKIIINSIRKVEQIVREVMLSTGLMIRQRKEEPEKDIQSLSEEAKTKASDLAGPQEETDQSNVDDLLSSLGLD</sequence>
<dbReference type="OrthoDB" id="5455460at2"/>
<dbReference type="Gene3D" id="1.10.287.500">
    <property type="entry name" value="Helix hairpin bin"/>
    <property type="match status" value="1"/>
</dbReference>
<gene>
    <name evidence="2" type="ORF">F8A88_11835</name>
</gene>
<dbReference type="SUPFAM" id="SSF75708">
    <property type="entry name" value="Chemotaxis phosphatase CheZ"/>
    <property type="match status" value="1"/>
</dbReference>
<proteinExistence type="predicted"/>
<organism evidence="2 3">
    <name type="scientific">Pseudodesulfovibrio senegalensis</name>
    <dbReference type="NCBI Taxonomy" id="1721087"/>
    <lineage>
        <taxon>Bacteria</taxon>
        <taxon>Pseudomonadati</taxon>
        <taxon>Thermodesulfobacteriota</taxon>
        <taxon>Desulfovibrionia</taxon>
        <taxon>Desulfovibrionales</taxon>
        <taxon>Desulfovibrionaceae</taxon>
    </lineage>
</organism>
<feature type="region of interest" description="Disordered" evidence="1">
    <location>
        <begin position="203"/>
        <end position="245"/>
    </location>
</feature>
<reference evidence="2 3" key="1">
    <citation type="journal article" date="2017" name="Int. J. Syst. Evol. Microbiol.">
        <title>Desulfovibrio senegalensis sp. nov., a mesophilic sulfate reducer isolated from marine sediment.</title>
        <authorList>
            <person name="Thioye A."/>
            <person name="Gam Z.B.A."/>
            <person name="Mbengue M."/>
            <person name="Cayol J.L."/>
            <person name="Joseph-Bartoli M."/>
            <person name="Toure-Kane C."/>
            <person name="Labat M."/>
        </authorList>
    </citation>
    <scope>NUCLEOTIDE SEQUENCE [LARGE SCALE GENOMIC DNA]</scope>
    <source>
        <strain evidence="2 3">DSM 101509</strain>
    </source>
</reference>
<keyword evidence="3" id="KW-1185">Reference proteome</keyword>
<comment type="caution">
    <text evidence="2">The sequence shown here is derived from an EMBL/GenBank/DDBJ whole genome shotgun (WGS) entry which is preliminary data.</text>
</comment>
<name>A0A6N6N299_9BACT</name>
<dbReference type="GO" id="GO:0050920">
    <property type="term" value="P:regulation of chemotaxis"/>
    <property type="evidence" value="ECO:0007669"/>
    <property type="project" value="InterPro"/>
</dbReference>
<dbReference type="GO" id="GO:0003824">
    <property type="term" value="F:catalytic activity"/>
    <property type="evidence" value="ECO:0007669"/>
    <property type="project" value="InterPro"/>
</dbReference>
<accession>A0A6N6N299</accession>
<feature type="compositionally biased region" description="Basic and acidic residues" evidence="1">
    <location>
        <begin position="203"/>
        <end position="220"/>
    </location>
</feature>
<dbReference type="Proteomes" id="UP000438699">
    <property type="component" value="Unassembled WGS sequence"/>
</dbReference>
<dbReference type="GO" id="GO:0009288">
    <property type="term" value="C:bacterial-type flagellum"/>
    <property type="evidence" value="ECO:0007669"/>
    <property type="project" value="InterPro"/>
</dbReference>
<dbReference type="InterPro" id="IPR007439">
    <property type="entry name" value="Chemotax_Pase_CheZ"/>
</dbReference>
<dbReference type="RefSeq" id="WP_151151371.1">
    <property type="nucleotide sequence ID" value="NZ_WAIE01000005.1"/>
</dbReference>
<evidence type="ECO:0000256" key="1">
    <source>
        <dbReference type="SAM" id="MobiDB-lite"/>
    </source>
</evidence>
<dbReference type="EMBL" id="WAIE01000005">
    <property type="protein sequence ID" value="KAB1441116.1"/>
    <property type="molecule type" value="Genomic_DNA"/>
</dbReference>
<evidence type="ECO:0000313" key="3">
    <source>
        <dbReference type="Proteomes" id="UP000438699"/>
    </source>
</evidence>
<protein>
    <submittedName>
        <fullName evidence="2">Protein phosphatase CheZ</fullName>
    </submittedName>
</protein>
<evidence type="ECO:0000313" key="2">
    <source>
        <dbReference type="EMBL" id="KAB1441116.1"/>
    </source>
</evidence>
<dbReference type="AlphaFoldDB" id="A0A6N6N299"/>
<dbReference type="Pfam" id="PF04344">
    <property type="entry name" value="CheZ"/>
    <property type="match status" value="1"/>
</dbReference>